<dbReference type="InterPro" id="IPR030878">
    <property type="entry name" value="Ribosomal_uL15"/>
</dbReference>
<gene>
    <name evidence="8" type="ORF">AGERDE_LOCUS12039</name>
</gene>
<sequence>YAKKLGELFAEKLKKEGKEKIVFDRNGRPYHGKELTFNGEDRKKLPSPESRRNQIWGGKVSERRRKNETLANKRVVKVTKGGRRFSFTNLVLIKDEEKKAVAFAHAGGKEVMIAFRKSLQKAQKKLITYFPTPTRTIPRDIVVKYKATKLFLKPTPPGSGIKASQTLSRLFKFLEIKDKKKIVGRGIGSGRGKTSGRGQKGQGSRKSGHVRPGFEGGQTPVYRAFPKRGGGFKKKLPHRVVNLERLEKDEKIANGQVLDFTREKSPVKILGQGNFTKNLTIKAATFSQSAQKKITQAGVNLKWEAPVETNTLYSQDNKVLKKKKSKLGFRLNISFMPFIQLSQFVGWIYNIVLMRNAGVNWRSLDSIRKGWGGTVEKRATSTNDLKASLNKESIDGGAF</sequence>
<dbReference type="Pfam" id="PF00333">
    <property type="entry name" value="Ribosomal_S5"/>
    <property type="match status" value="1"/>
</dbReference>
<dbReference type="PANTHER" id="PTHR12934:SF11">
    <property type="entry name" value="LARGE RIBOSOMAL SUBUNIT PROTEIN UL15M"/>
    <property type="match status" value="1"/>
</dbReference>
<dbReference type="GO" id="GO:0006412">
    <property type="term" value="P:translation"/>
    <property type="evidence" value="ECO:0007669"/>
    <property type="project" value="InterPro"/>
</dbReference>
<dbReference type="SUPFAM" id="SSF53137">
    <property type="entry name" value="Translational machinery components"/>
    <property type="match status" value="1"/>
</dbReference>
<evidence type="ECO:0000313" key="8">
    <source>
        <dbReference type="EMBL" id="CAG8665976.1"/>
    </source>
</evidence>
<keyword evidence="9" id="KW-1185">Reference proteome</keyword>
<dbReference type="Gene3D" id="3.30.420.100">
    <property type="match status" value="1"/>
</dbReference>
<dbReference type="Gene3D" id="3.30.160.20">
    <property type="match status" value="1"/>
</dbReference>
<evidence type="ECO:0000313" key="9">
    <source>
        <dbReference type="Proteomes" id="UP000789831"/>
    </source>
</evidence>
<dbReference type="InterPro" id="IPR013810">
    <property type="entry name" value="Ribosomal_uS5_N"/>
</dbReference>
<dbReference type="GO" id="GO:0003723">
    <property type="term" value="F:RNA binding"/>
    <property type="evidence" value="ECO:0007669"/>
    <property type="project" value="InterPro"/>
</dbReference>
<dbReference type="SUPFAM" id="SSF54211">
    <property type="entry name" value="Ribosomal protein S5 domain 2-like"/>
    <property type="match status" value="1"/>
</dbReference>
<dbReference type="EMBL" id="CAJVPL010006724">
    <property type="protein sequence ID" value="CAG8665976.1"/>
    <property type="molecule type" value="Genomic_DNA"/>
</dbReference>
<comment type="caution">
    <text evidence="8">The sequence shown here is derived from an EMBL/GenBank/DDBJ whole genome shotgun (WGS) entry which is preliminary data.</text>
</comment>
<evidence type="ECO:0000259" key="7">
    <source>
        <dbReference type="PROSITE" id="PS50881"/>
    </source>
</evidence>
<evidence type="ECO:0000256" key="6">
    <source>
        <dbReference type="SAM" id="MobiDB-lite"/>
    </source>
</evidence>
<dbReference type="Gene3D" id="3.100.10.10">
    <property type="match status" value="1"/>
</dbReference>
<evidence type="ECO:0000256" key="4">
    <source>
        <dbReference type="ARBA" id="ARBA00023274"/>
    </source>
</evidence>
<feature type="region of interest" description="Disordered" evidence="6">
    <location>
        <begin position="24"/>
        <end position="54"/>
    </location>
</feature>
<dbReference type="NCBIfam" id="TIGR01071">
    <property type="entry name" value="rplO_bact"/>
    <property type="match status" value="1"/>
</dbReference>
<keyword evidence="3 5" id="KW-0689">Ribosomal protein</keyword>
<comment type="similarity">
    <text evidence="1">Belongs to the universal ribosomal protein uL18 family.</text>
</comment>
<dbReference type="InterPro" id="IPR005749">
    <property type="entry name" value="Ribosomal_uL15_bac-type"/>
</dbReference>
<feature type="domain" description="S5 DRBM" evidence="7">
    <location>
        <begin position="65"/>
        <end position="129"/>
    </location>
</feature>
<evidence type="ECO:0000256" key="5">
    <source>
        <dbReference type="PROSITE-ProRule" id="PRU00268"/>
    </source>
</evidence>
<evidence type="ECO:0000256" key="3">
    <source>
        <dbReference type="ARBA" id="ARBA00022980"/>
    </source>
</evidence>
<dbReference type="InterPro" id="IPR020568">
    <property type="entry name" value="Ribosomal_Su5_D2-typ_SF"/>
</dbReference>
<feature type="compositionally biased region" description="Basic and acidic residues" evidence="6">
    <location>
        <begin position="24"/>
        <end position="52"/>
    </location>
</feature>
<feature type="compositionally biased region" description="Gly residues" evidence="6">
    <location>
        <begin position="185"/>
        <end position="201"/>
    </location>
</feature>
<dbReference type="GO" id="GO:0003735">
    <property type="term" value="F:structural constituent of ribosome"/>
    <property type="evidence" value="ECO:0007669"/>
    <property type="project" value="UniProtKB-UniRule"/>
</dbReference>
<proteinExistence type="inferred from homology"/>
<dbReference type="InterPro" id="IPR021131">
    <property type="entry name" value="Ribosomal_uL15/eL18"/>
</dbReference>
<dbReference type="Pfam" id="PF00828">
    <property type="entry name" value="Ribosomal_L27A"/>
    <property type="match status" value="1"/>
</dbReference>
<dbReference type="Gene3D" id="3.30.230.10">
    <property type="match status" value="1"/>
</dbReference>
<dbReference type="Proteomes" id="UP000789831">
    <property type="component" value="Unassembled WGS sequence"/>
</dbReference>
<keyword evidence="4 5" id="KW-0687">Ribonucleoprotein</keyword>
<dbReference type="InterPro" id="IPR036227">
    <property type="entry name" value="Ribosomal_uL15/eL18_sf"/>
</dbReference>
<feature type="non-terminal residue" evidence="8">
    <location>
        <position position="399"/>
    </location>
</feature>
<dbReference type="Pfam" id="PF00861">
    <property type="entry name" value="Ribosomal_L18p"/>
    <property type="match status" value="1"/>
</dbReference>
<dbReference type="InterPro" id="IPR014721">
    <property type="entry name" value="Ribsml_uS5_D2-typ_fold_subgr"/>
</dbReference>
<organism evidence="8 9">
    <name type="scientific">Ambispora gerdemannii</name>
    <dbReference type="NCBI Taxonomy" id="144530"/>
    <lineage>
        <taxon>Eukaryota</taxon>
        <taxon>Fungi</taxon>
        <taxon>Fungi incertae sedis</taxon>
        <taxon>Mucoromycota</taxon>
        <taxon>Glomeromycotina</taxon>
        <taxon>Glomeromycetes</taxon>
        <taxon>Archaeosporales</taxon>
        <taxon>Ambisporaceae</taxon>
        <taxon>Ambispora</taxon>
    </lineage>
</organism>
<dbReference type="PROSITE" id="PS50881">
    <property type="entry name" value="S5_DSRBD"/>
    <property type="match status" value="1"/>
</dbReference>
<dbReference type="InterPro" id="IPR005484">
    <property type="entry name" value="Ribosomal_uL18_bac/plant/anim"/>
</dbReference>
<name>A0A9N9EBX8_9GLOM</name>
<dbReference type="AlphaFoldDB" id="A0A9N9EBX8"/>
<reference evidence="8" key="1">
    <citation type="submission" date="2021-06" db="EMBL/GenBank/DDBJ databases">
        <authorList>
            <person name="Kallberg Y."/>
            <person name="Tangrot J."/>
            <person name="Rosling A."/>
        </authorList>
    </citation>
    <scope>NUCLEOTIDE SEQUENCE</scope>
    <source>
        <strain evidence="8">MT106</strain>
    </source>
</reference>
<comment type="similarity">
    <text evidence="2">Belongs to the universal ribosomal protein uL15 family.</text>
</comment>
<feature type="region of interest" description="Disordered" evidence="6">
    <location>
        <begin position="184"/>
        <end position="221"/>
    </location>
</feature>
<dbReference type="HAMAP" id="MF_01341">
    <property type="entry name" value="Ribosomal_uL15"/>
    <property type="match status" value="1"/>
</dbReference>
<evidence type="ECO:0000256" key="2">
    <source>
        <dbReference type="ARBA" id="ARBA00007320"/>
    </source>
</evidence>
<protein>
    <submittedName>
        <fullName evidence="8">3049_t:CDS:1</fullName>
    </submittedName>
</protein>
<dbReference type="SUPFAM" id="SSF52080">
    <property type="entry name" value="Ribosomal proteins L15p and L18e"/>
    <property type="match status" value="1"/>
</dbReference>
<dbReference type="GO" id="GO:0015934">
    <property type="term" value="C:large ribosomal subunit"/>
    <property type="evidence" value="ECO:0007669"/>
    <property type="project" value="InterPro"/>
</dbReference>
<evidence type="ECO:0000256" key="1">
    <source>
        <dbReference type="ARBA" id="ARBA00007116"/>
    </source>
</evidence>
<dbReference type="OrthoDB" id="540873at2759"/>
<accession>A0A9N9EBX8</accession>
<dbReference type="PANTHER" id="PTHR12934">
    <property type="entry name" value="50S RIBOSOMAL PROTEIN L15"/>
    <property type="match status" value="1"/>
</dbReference>
<dbReference type="SUPFAM" id="SSF54768">
    <property type="entry name" value="dsRNA-binding domain-like"/>
    <property type="match status" value="1"/>
</dbReference>